<dbReference type="GO" id="GO:0008168">
    <property type="term" value="F:methyltransferase activity"/>
    <property type="evidence" value="ECO:0007669"/>
    <property type="project" value="UniProtKB-KW"/>
</dbReference>
<dbReference type="EMBL" id="CAICTM010001691">
    <property type="protein sequence ID" value="CAB9525564.1"/>
    <property type="molecule type" value="Genomic_DNA"/>
</dbReference>
<evidence type="ECO:0000313" key="1">
    <source>
        <dbReference type="EMBL" id="CAB9525564.1"/>
    </source>
</evidence>
<dbReference type="Gene3D" id="3.40.50.150">
    <property type="entry name" value="Vaccinia Virus protein VP39"/>
    <property type="match status" value="1"/>
</dbReference>
<keyword evidence="2" id="KW-1185">Reference proteome</keyword>
<evidence type="ECO:0000313" key="2">
    <source>
        <dbReference type="Proteomes" id="UP001153069"/>
    </source>
</evidence>
<keyword evidence="1" id="KW-0808">Transferase</keyword>
<dbReference type="Pfam" id="PF13489">
    <property type="entry name" value="Methyltransf_23"/>
    <property type="match status" value="1"/>
</dbReference>
<reference evidence="1" key="1">
    <citation type="submission" date="2020-06" db="EMBL/GenBank/DDBJ databases">
        <authorList>
            <consortium name="Plant Systems Biology data submission"/>
        </authorList>
    </citation>
    <scope>NUCLEOTIDE SEQUENCE</scope>
    <source>
        <strain evidence="1">D6</strain>
    </source>
</reference>
<proteinExistence type="predicted"/>
<dbReference type="SUPFAM" id="SSF53335">
    <property type="entry name" value="S-adenosyl-L-methionine-dependent methyltransferases"/>
    <property type="match status" value="1"/>
</dbReference>
<accession>A0A9N8ET45</accession>
<dbReference type="Proteomes" id="UP001153069">
    <property type="component" value="Unassembled WGS sequence"/>
</dbReference>
<organism evidence="1 2">
    <name type="scientific">Seminavis robusta</name>
    <dbReference type="NCBI Taxonomy" id="568900"/>
    <lineage>
        <taxon>Eukaryota</taxon>
        <taxon>Sar</taxon>
        <taxon>Stramenopiles</taxon>
        <taxon>Ochrophyta</taxon>
        <taxon>Bacillariophyta</taxon>
        <taxon>Bacillariophyceae</taxon>
        <taxon>Bacillariophycidae</taxon>
        <taxon>Naviculales</taxon>
        <taxon>Naviculaceae</taxon>
        <taxon>Seminavis</taxon>
    </lineage>
</organism>
<dbReference type="AlphaFoldDB" id="A0A9N8ET45"/>
<keyword evidence="1" id="KW-0489">Methyltransferase</keyword>
<comment type="caution">
    <text evidence="1">The sequence shown here is derived from an EMBL/GenBank/DDBJ whole genome shotgun (WGS) entry which is preliminary data.</text>
</comment>
<protein>
    <submittedName>
        <fullName evidence="1">Inherit from COG: Methyltransferase</fullName>
    </submittedName>
</protein>
<dbReference type="CDD" id="cd02440">
    <property type="entry name" value="AdoMet_MTases"/>
    <property type="match status" value="1"/>
</dbReference>
<dbReference type="InterPro" id="IPR029063">
    <property type="entry name" value="SAM-dependent_MTases_sf"/>
</dbReference>
<gene>
    <name evidence="1" type="ORF">SEMRO_1693_G291670.1</name>
</gene>
<sequence>MSKESYKDSFRKPEELLQFAQLSSTDKVLDVTTGYGYLAKHMSKVSSKTVDVQNGSEWRGFFESIGIQKEIARMEKDGSIQHYWSSMEDPGLGKVNEYDLITMQNTFHDLYDMPVDRTKFFRSIRTALKPQGRFLLIDHQAGKGRGCRDAGANRGLHRIEACVVREELEQNGFLVTAQSDMFAFSNDNYRSSAWTNPMKNTDRFVLLCHKA</sequence>
<dbReference type="GO" id="GO:0032259">
    <property type="term" value="P:methylation"/>
    <property type="evidence" value="ECO:0007669"/>
    <property type="project" value="UniProtKB-KW"/>
</dbReference>
<name>A0A9N8ET45_9STRA</name>